<accession>A0A328ANJ1</accession>
<dbReference type="OrthoDB" id="266313at2"/>
<comment type="caution">
    <text evidence="2">The sequence shown here is derived from an EMBL/GenBank/DDBJ whole genome shotgun (WGS) entry which is preliminary data.</text>
</comment>
<evidence type="ECO:0000313" key="2">
    <source>
        <dbReference type="EMBL" id="RAK56147.1"/>
    </source>
</evidence>
<evidence type="ECO:0000313" key="3">
    <source>
        <dbReference type="Proteomes" id="UP000249254"/>
    </source>
</evidence>
<name>A0A328ANJ1_9CAUL</name>
<dbReference type="SUPFAM" id="SSF55785">
    <property type="entry name" value="PYP-like sensor domain (PAS domain)"/>
    <property type="match status" value="1"/>
</dbReference>
<gene>
    <name evidence="2" type="ORF">DJ017_00035</name>
</gene>
<dbReference type="InterPro" id="IPR035965">
    <property type="entry name" value="PAS-like_dom_sf"/>
</dbReference>
<sequence>MQTAQPSGRERTFGEDEIIVSKTDTRGTLTYVNPVFLRLADLEEREAIGAPHSVIRHPDMPRGVFKLLWDRIQSGQEVFAYVVNMARNGDHYWVLAHVTPTFDAAGRITGYHSNRRAPDRAALAEVQAIYARMRQVEATAGAKQAAADASVAALTSMLADQGLTYDQFIFSR</sequence>
<dbReference type="Gene3D" id="3.30.450.20">
    <property type="entry name" value="PAS domain"/>
    <property type="match status" value="1"/>
</dbReference>
<dbReference type="InterPro" id="IPR000014">
    <property type="entry name" value="PAS"/>
</dbReference>
<dbReference type="EMBL" id="QFYQ01000001">
    <property type="protein sequence ID" value="RAK56147.1"/>
    <property type="molecule type" value="Genomic_DNA"/>
</dbReference>
<feature type="domain" description="PAS fold-3" evidence="1">
    <location>
        <begin position="30"/>
        <end position="111"/>
    </location>
</feature>
<proteinExistence type="predicted"/>
<evidence type="ECO:0000259" key="1">
    <source>
        <dbReference type="Pfam" id="PF08447"/>
    </source>
</evidence>
<organism evidence="2 3">
    <name type="scientific">Phenylobacterium soli</name>
    <dbReference type="NCBI Taxonomy" id="2170551"/>
    <lineage>
        <taxon>Bacteria</taxon>
        <taxon>Pseudomonadati</taxon>
        <taxon>Pseudomonadota</taxon>
        <taxon>Alphaproteobacteria</taxon>
        <taxon>Caulobacterales</taxon>
        <taxon>Caulobacteraceae</taxon>
        <taxon>Phenylobacterium</taxon>
    </lineage>
</organism>
<dbReference type="InterPro" id="IPR013655">
    <property type="entry name" value="PAS_fold_3"/>
</dbReference>
<dbReference type="CDD" id="cd00130">
    <property type="entry name" value="PAS"/>
    <property type="match status" value="1"/>
</dbReference>
<dbReference type="Pfam" id="PF08447">
    <property type="entry name" value="PAS_3"/>
    <property type="match status" value="1"/>
</dbReference>
<reference evidence="3" key="1">
    <citation type="submission" date="2018-05" db="EMBL/GenBank/DDBJ databases">
        <authorList>
            <person name="Li X."/>
        </authorList>
    </citation>
    <scope>NUCLEOTIDE SEQUENCE [LARGE SCALE GENOMIC DNA]</scope>
    <source>
        <strain evidence="3">LX32</strain>
    </source>
</reference>
<keyword evidence="2" id="KW-0675">Receptor</keyword>
<dbReference type="NCBIfam" id="TIGR00229">
    <property type="entry name" value="sensory_box"/>
    <property type="match status" value="1"/>
</dbReference>
<protein>
    <submittedName>
        <fullName evidence="2">Aerotaxis receptor Aer</fullName>
    </submittedName>
</protein>
<dbReference type="Proteomes" id="UP000249254">
    <property type="component" value="Unassembled WGS sequence"/>
</dbReference>
<keyword evidence="3" id="KW-1185">Reference proteome</keyword>
<dbReference type="AlphaFoldDB" id="A0A328ANJ1"/>